<protein>
    <submittedName>
        <fullName evidence="1">Uncharacterized protein</fullName>
    </submittedName>
</protein>
<gene>
    <name evidence="1" type="ORF">BC938DRAFT_483893</name>
</gene>
<sequence>MASNFGIGIKTDKAGTEDVLIDQIYEWLELANNIDNVNDIFQHPAETLFECTFRGELNWSRDATAVAPITLATRSSSSQCRRPSWSVAKYCSPVLGATADFNITCTEPDECKRADTQDN</sequence>
<dbReference type="EMBL" id="RBNJ01009318">
    <property type="protein sequence ID" value="RUS26957.1"/>
    <property type="molecule type" value="Genomic_DNA"/>
</dbReference>
<organism evidence="1 2">
    <name type="scientific">Jimgerdemannia flammicorona</name>
    <dbReference type="NCBI Taxonomy" id="994334"/>
    <lineage>
        <taxon>Eukaryota</taxon>
        <taxon>Fungi</taxon>
        <taxon>Fungi incertae sedis</taxon>
        <taxon>Mucoromycota</taxon>
        <taxon>Mucoromycotina</taxon>
        <taxon>Endogonomycetes</taxon>
        <taxon>Endogonales</taxon>
        <taxon>Endogonaceae</taxon>
        <taxon>Jimgerdemannia</taxon>
    </lineage>
</organism>
<dbReference type="AlphaFoldDB" id="A0A433QAZ9"/>
<name>A0A433QAZ9_9FUNG</name>
<evidence type="ECO:0000313" key="1">
    <source>
        <dbReference type="EMBL" id="RUS26957.1"/>
    </source>
</evidence>
<keyword evidence="2" id="KW-1185">Reference proteome</keyword>
<proteinExistence type="predicted"/>
<comment type="caution">
    <text evidence="1">The sequence shown here is derived from an EMBL/GenBank/DDBJ whole genome shotgun (WGS) entry which is preliminary data.</text>
</comment>
<accession>A0A433QAZ9</accession>
<evidence type="ECO:0000313" key="2">
    <source>
        <dbReference type="Proteomes" id="UP000274822"/>
    </source>
</evidence>
<dbReference type="Proteomes" id="UP000274822">
    <property type="component" value="Unassembled WGS sequence"/>
</dbReference>
<reference evidence="1 2" key="1">
    <citation type="journal article" date="2018" name="New Phytol.">
        <title>Phylogenomics of Endogonaceae and evolution of mycorrhizas within Mucoromycota.</title>
        <authorList>
            <person name="Chang Y."/>
            <person name="Desiro A."/>
            <person name="Na H."/>
            <person name="Sandor L."/>
            <person name="Lipzen A."/>
            <person name="Clum A."/>
            <person name="Barry K."/>
            <person name="Grigoriev I.V."/>
            <person name="Martin F.M."/>
            <person name="Stajich J.E."/>
            <person name="Smith M.E."/>
            <person name="Bonito G."/>
            <person name="Spatafora J.W."/>
        </authorList>
    </citation>
    <scope>NUCLEOTIDE SEQUENCE [LARGE SCALE GENOMIC DNA]</scope>
    <source>
        <strain evidence="1 2">AD002</strain>
    </source>
</reference>